<dbReference type="STRING" id="553385.GCA_000591415_02728"/>
<dbReference type="Pfam" id="PF03401">
    <property type="entry name" value="TctC"/>
    <property type="match status" value="1"/>
</dbReference>
<dbReference type="OrthoDB" id="5171643at2"/>
<evidence type="ECO:0000256" key="1">
    <source>
        <dbReference type="ARBA" id="ARBA00006987"/>
    </source>
</evidence>
<evidence type="ECO:0000256" key="2">
    <source>
        <dbReference type="SAM" id="SignalP"/>
    </source>
</evidence>
<dbReference type="PIRSF" id="PIRSF017082">
    <property type="entry name" value="YflP"/>
    <property type="match status" value="1"/>
</dbReference>
<dbReference type="AlphaFoldDB" id="A0A558HQ36"/>
<name>A0A558HQ36_9GAMM</name>
<dbReference type="PANTHER" id="PTHR42928:SF5">
    <property type="entry name" value="BLR1237 PROTEIN"/>
    <property type="match status" value="1"/>
</dbReference>
<dbReference type="Proteomes" id="UP000319941">
    <property type="component" value="Unassembled WGS sequence"/>
</dbReference>
<dbReference type="RefSeq" id="WP_088744222.1">
    <property type="nucleotide sequence ID" value="NZ_CAWOWR010000097.1"/>
</dbReference>
<dbReference type="EMBL" id="VNFH01000004">
    <property type="protein sequence ID" value="TVU71246.1"/>
    <property type="molecule type" value="Genomic_DNA"/>
</dbReference>
<keyword evidence="2" id="KW-0732">Signal</keyword>
<feature type="signal peptide" evidence="2">
    <location>
        <begin position="1"/>
        <end position="22"/>
    </location>
</feature>
<dbReference type="InterPro" id="IPR005064">
    <property type="entry name" value="BUG"/>
</dbReference>
<sequence>MRKLSHVLCASVLTLSASVAMAADYPYKPITLIVPWSSGGGTDSVGRQLAAGLQEELGQPVNVVNKTGGSGVVGHMTMKMARPDGYTLGLGTAEIATYQHIGTAQLSYEDFTPIALLNLDYAAFTVKADSEWETLDDALKALKANPSDYTVSGSAPGAAYHLSFAGFLDQQGINPNDVTLVPSEGAAPGLQELAAGGVDMVFSSMPESESMRASGRVKTLAVLANDRLDSFPDVPSAKELTGSEWNQGSWRGLVGPKGMPEEVTERLEEATEKVWNSEQFQTFMSSRGFGTVWEDAEGFEAFMKDQDEKNAVTIEKLGLAN</sequence>
<keyword evidence="4" id="KW-1185">Reference proteome</keyword>
<proteinExistence type="inferred from homology"/>
<comment type="similarity">
    <text evidence="1">Belongs to the UPF0065 (bug) family.</text>
</comment>
<dbReference type="InterPro" id="IPR042100">
    <property type="entry name" value="Bug_dom1"/>
</dbReference>
<comment type="caution">
    <text evidence="3">The sequence shown here is derived from an EMBL/GenBank/DDBJ whole genome shotgun (WGS) entry which is preliminary data.</text>
</comment>
<accession>A0A558HQ36</accession>
<dbReference type="SUPFAM" id="SSF53850">
    <property type="entry name" value="Periplasmic binding protein-like II"/>
    <property type="match status" value="1"/>
</dbReference>
<dbReference type="CDD" id="cd07012">
    <property type="entry name" value="PBP2_Bug_TTT"/>
    <property type="match status" value="1"/>
</dbReference>
<feature type="chain" id="PRO_5021827937" evidence="2">
    <location>
        <begin position="23"/>
        <end position="321"/>
    </location>
</feature>
<evidence type="ECO:0000313" key="4">
    <source>
        <dbReference type="Proteomes" id="UP000319941"/>
    </source>
</evidence>
<dbReference type="PANTHER" id="PTHR42928">
    <property type="entry name" value="TRICARBOXYLATE-BINDING PROTEIN"/>
    <property type="match status" value="1"/>
</dbReference>
<evidence type="ECO:0000313" key="3">
    <source>
        <dbReference type="EMBL" id="TVU71246.1"/>
    </source>
</evidence>
<reference evidence="3 4" key="1">
    <citation type="submission" date="2019-07" db="EMBL/GenBank/DDBJ databases">
        <title>Diversity of Bacteria from Kongsfjorden, Arctic.</title>
        <authorList>
            <person name="Yu Y."/>
        </authorList>
    </citation>
    <scope>NUCLEOTIDE SEQUENCE [LARGE SCALE GENOMIC DNA]</scope>
    <source>
        <strain evidence="3 4">SM1923</strain>
    </source>
</reference>
<organism evidence="3 4">
    <name type="scientific">Cobetia crustatorum</name>
    <dbReference type="NCBI Taxonomy" id="553385"/>
    <lineage>
        <taxon>Bacteria</taxon>
        <taxon>Pseudomonadati</taxon>
        <taxon>Pseudomonadota</taxon>
        <taxon>Gammaproteobacteria</taxon>
        <taxon>Oceanospirillales</taxon>
        <taxon>Halomonadaceae</taxon>
        <taxon>Cobetia</taxon>
    </lineage>
</organism>
<dbReference type="Gene3D" id="3.40.190.150">
    <property type="entry name" value="Bordetella uptake gene, domain 1"/>
    <property type="match status" value="1"/>
</dbReference>
<protein>
    <submittedName>
        <fullName evidence="3">Tripartite tricarboxylate transporter substrate binding protein</fullName>
    </submittedName>
</protein>
<dbReference type="Gene3D" id="3.40.190.10">
    <property type="entry name" value="Periplasmic binding protein-like II"/>
    <property type="match status" value="1"/>
</dbReference>
<gene>
    <name evidence="3" type="ORF">FQP86_06875</name>
</gene>